<evidence type="ECO:0000313" key="8">
    <source>
        <dbReference type="Proteomes" id="UP001179280"/>
    </source>
</evidence>
<dbReference type="PROSITE" id="PS00146">
    <property type="entry name" value="BETA_LACTAMASE_A"/>
    <property type="match status" value="1"/>
</dbReference>
<proteinExistence type="inferred from homology"/>
<gene>
    <name evidence="7" type="ORF">JOC54_000375</name>
</gene>
<keyword evidence="3 5" id="KW-0378">Hydrolase</keyword>
<dbReference type="InterPro" id="IPR023650">
    <property type="entry name" value="Beta-lactam_class-A_AS"/>
</dbReference>
<dbReference type="EC" id="3.5.2.6" evidence="2 5"/>
<dbReference type="InterPro" id="IPR012338">
    <property type="entry name" value="Beta-lactam/transpept-like"/>
</dbReference>
<dbReference type="PROSITE" id="PS51257">
    <property type="entry name" value="PROKAR_LIPOPROTEIN"/>
    <property type="match status" value="1"/>
</dbReference>
<dbReference type="Proteomes" id="UP001179280">
    <property type="component" value="Unassembled WGS sequence"/>
</dbReference>
<evidence type="ECO:0000259" key="6">
    <source>
        <dbReference type="Pfam" id="PF13354"/>
    </source>
</evidence>
<name>A0ABS2SRK5_9BACI</name>
<dbReference type="RefSeq" id="WP_204464006.1">
    <property type="nucleotide sequence ID" value="NZ_JAFBCV010000001.1"/>
</dbReference>
<evidence type="ECO:0000256" key="1">
    <source>
        <dbReference type="ARBA" id="ARBA00009009"/>
    </source>
</evidence>
<evidence type="ECO:0000256" key="3">
    <source>
        <dbReference type="ARBA" id="ARBA00022801"/>
    </source>
</evidence>
<dbReference type="PANTHER" id="PTHR35333:SF3">
    <property type="entry name" value="BETA-LACTAMASE-TYPE TRANSPEPTIDASE FOLD CONTAINING PROTEIN"/>
    <property type="match status" value="1"/>
</dbReference>
<dbReference type="PANTHER" id="PTHR35333">
    <property type="entry name" value="BETA-LACTAMASE"/>
    <property type="match status" value="1"/>
</dbReference>
<dbReference type="NCBIfam" id="NF033103">
    <property type="entry name" value="bla_class_A"/>
    <property type="match status" value="1"/>
</dbReference>
<comment type="caution">
    <text evidence="7">The sequence shown here is derived from an EMBL/GenBank/DDBJ whole genome shotgun (WGS) entry which is preliminary data.</text>
</comment>
<dbReference type="InterPro" id="IPR000871">
    <property type="entry name" value="Beta-lactam_class-A"/>
</dbReference>
<dbReference type="PRINTS" id="PR00118">
    <property type="entry name" value="BLACTAMASEA"/>
</dbReference>
<organism evidence="7 8">
    <name type="scientific">Shouchella xiaoxiensis</name>
    <dbReference type="NCBI Taxonomy" id="766895"/>
    <lineage>
        <taxon>Bacteria</taxon>
        <taxon>Bacillati</taxon>
        <taxon>Bacillota</taxon>
        <taxon>Bacilli</taxon>
        <taxon>Bacillales</taxon>
        <taxon>Bacillaceae</taxon>
        <taxon>Shouchella</taxon>
    </lineage>
</organism>
<dbReference type="Gene3D" id="3.40.710.10">
    <property type="entry name" value="DD-peptidase/beta-lactamase superfamily"/>
    <property type="match status" value="1"/>
</dbReference>
<feature type="domain" description="Beta-lactamase class A catalytic" evidence="6">
    <location>
        <begin position="51"/>
        <end position="265"/>
    </location>
</feature>
<accession>A0ABS2SRK5</accession>
<dbReference type="EMBL" id="JAFBCV010000001">
    <property type="protein sequence ID" value="MBM7837144.1"/>
    <property type="molecule type" value="Genomic_DNA"/>
</dbReference>
<dbReference type="SUPFAM" id="SSF56601">
    <property type="entry name" value="beta-lactamase/transpeptidase-like"/>
    <property type="match status" value="1"/>
</dbReference>
<keyword evidence="8" id="KW-1185">Reference proteome</keyword>
<reference evidence="7" key="1">
    <citation type="submission" date="2021-01" db="EMBL/GenBank/DDBJ databases">
        <title>Genomic Encyclopedia of Type Strains, Phase IV (KMG-IV): sequencing the most valuable type-strain genomes for metagenomic binning, comparative biology and taxonomic classification.</title>
        <authorList>
            <person name="Goeker M."/>
        </authorList>
    </citation>
    <scope>NUCLEOTIDE SEQUENCE</scope>
    <source>
        <strain evidence="7">DSM 21943</strain>
    </source>
</reference>
<dbReference type="GO" id="GO:0008800">
    <property type="term" value="F:beta-lactamase activity"/>
    <property type="evidence" value="ECO:0007669"/>
    <property type="project" value="UniProtKB-EC"/>
</dbReference>
<evidence type="ECO:0000256" key="5">
    <source>
        <dbReference type="RuleBase" id="RU361140"/>
    </source>
</evidence>
<comment type="similarity">
    <text evidence="1 5">Belongs to the class-A beta-lactamase family.</text>
</comment>
<keyword evidence="4 5" id="KW-0046">Antibiotic resistance</keyword>
<evidence type="ECO:0000256" key="4">
    <source>
        <dbReference type="ARBA" id="ARBA00023251"/>
    </source>
</evidence>
<comment type="catalytic activity">
    <reaction evidence="5">
        <text>a beta-lactam + H2O = a substituted beta-amino acid</text>
        <dbReference type="Rhea" id="RHEA:20401"/>
        <dbReference type="ChEBI" id="CHEBI:15377"/>
        <dbReference type="ChEBI" id="CHEBI:35627"/>
        <dbReference type="ChEBI" id="CHEBI:140347"/>
        <dbReference type="EC" id="3.5.2.6"/>
    </reaction>
</comment>
<dbReference type="Pfam" id="PF13354">
    <property type="entry name" value="Beta-lactamase2"/>
    <property type="match status" value="1"/>
</dbReference>
<sequence length="296" mass="32194">MKRYGAIFTIIVLAACGTPEPTEQGEKQQPEQEETAAPFSELEDKYGARLGVYALDTGDGTTVAYNEDDRFAYASTHKTLAVGVMLQQLSLEELDSQIRFTEADLVTYSPITEQHLDTGMTLREISDASIRYSDNTAANLVFNEIGGPAGFKEALRAIGDDITEPERMETELNDVNPGETRDTSSAKALAESLYAFSLGDALDEERQTLLNDWLIHNTTGDALIRAGVPDNWIVGDKTGSASHGTRNDIGILWPPDEDPIVIAVLSSKDLADAESDDALIAEATEAAVRLLMDDFE</sequence>
<evidence type="ECO:0000256" key="2">
    <source>
        <dbReference type="ARBA" id="ARBA00012865"/>
    </source>
</evidence>
<protein>
    <recommendedName>
        <fullName evidence="2 5">Beta-lactamase</fullName>
        <ecNumber evidence="2 5">3.5.2.6</ecNumber>
    </recommendedName>
</protein>
<evidence type="ECO:0000313" key="7">
    <source>
        <dbReference type="EMBL" id="MBM7837144.1"/>
    </source>
</evidence>
<dbReference type="InterPro" id="IPR045155">
    <property type="entry name" value="Beta-lactam_cat"/>
</dbReference>